<protein>
    <recommendedName>
        <fullName evidence="3">PhiE125 gp8 family phage protein</fullName>
    </recommendedName>
</protein>
<dbReference type="InterPro" id="IPR011738">
    <property type="entry name" value="Phage_CHP"/>
</dbReference>
<comment type="caution">
    <text evidence="1">The sequence shown here is derived from an EMBL/GenBank/DDBJ whole genome shotgun (WGS) entry which is preliminary data.</text>
</comment>
<accession>A0AA94HU92</accession>
<dbReference type="Gene3D" id="1.10.3230.30">
    <property type="entry name" value="Phage gp6-like head-tail connector protein"/>
    <property type="match status" value="1"/>
</dbReference>
<proteinExistence type="predicted"/>
<dbReference type="Proteomes" id="UP000182680">
    <property type="component" value="Unassembled WGS sequence"/>
</dbReference>
<organism evidence="1 2">
    <name type="scientific">Desulfovibrio desulfuricans</name>
    <dbReference type="NCBI Taxonomy" id="876"/>
    <lineage>
        <taxon>Bacteria</taxon>
        <taxon>Pseudomonadati</taxon>
        <taxon>Thermodesulfobacteriota</taxon>
        <taxon>Desulfovibrionia</taxon>
        <taxon>Desulfovibrionales</taxon>
        <taxon>Desulfovibrionaceae</taxon>
        <taxon>Desulfovibrio</taxon>
    </lineage>
</organism>
<dbReference type="AlphaFoldDB" id="A0AA94HU92"/>
<dbReference type="Pfam" id="PF05135">
    <property type="entry name" value="Phage_connect_1"/>
    <property type="match status" value="1"/>
</dbReference>
<dbReference type="NCBIfam" id="TIGR01560">
    <property type="entry name" value="put_DNA_pack"/>
    <property type="match status" value="1"/>
</dbReference>
<dbReference type="NCBIfam" id="TIGR02215">
    <property type="entry name" value="phage_chp_gp8"/>
    <property type="match status" value="1"/>
</dbReference>
<dbReference type="InterPro" id="IPR006450">
    <property type="entry name" value="Phage_HK97_gp6-like"/>
</dbReference>
<evidence type="ECO:0000313" key="2">
    <source>
        <dbReference type="Proteomes" id="UP000182680"/>
    </source>
</evidence>
<reference evidence="2" key="1">
    <citation type="submission" date="2016-11" db="EMBL/GenBank/DDBJ databases">
        <authorList>
            <person name="Jaros S."/>
            <person name="Januszkiewicz K."/>
            <person name="Wedrychowicz H."/>
        </authorList>
    </citation>
    <scope>NUCLEOTIDE SEQUENCE [LARGE SCALE GENOMIC DNA]</scope>
    <source>
        <strain evidence="2">DSM 7057</strain>
    </source>
</reference>
<sequence length="212" mass="22813">MGRGFGSAPFIGEPMHGRLRLITPPAMEPVSLAEAKLHARIDHDLEDGLLATFIAAARQHGEQLTGRQFVEAAYELSLDGFPCDDGPIELPKPPLQAVEAVSFVAPDGITQTMSATDYVVDTSGLLGRIYPADGAAWPAARRRRNAVTISFRTGWPVVTGNPSTPDAIKSWMLCRVTGLYEQRESFAGRSVSALPGDFLDGLLDPWRVAGVV</sequence>
<dbReference type="InterPro" id="IPR021146">
    <property type="entry name" value="Phage_gp6-like_head-tail"/>
</dbReference>
<dbReference type="EMBL" id="FPIW01000050">
    <property type="protein sequence ID" value="SFW64087.1"/>
    <property type="molecule type" value="Genomic_DNA"/>
</dbReference>
<gene>
    <name evidence="1" type="ORF">SAMN02910291_02248</name>
</gene>
<dbReference type="CDD" id="cd08054">
    <property type="entry name" value="gp6"/>
    <property type="match status" value="1"/>
</dbReference>
<name>A0AA94HU92_DESDE</name>
<evidence type="ECO:0000313" key="1">
    <source>
        <dbReference type="EMBL" id="SFW64087.1"/>
    </source>
</evidence>
<evidence type="ECO:0008006" key="3">
    <source>
        <dbReference type="Google" id="ProtNLM"/>
    </source>
</evidence>